<accession>A0AAD4M1L3</accession>
<evidence type="ECO:0000259" key="3">
    <source>
        <dbReference type="Pfam" id="PF00561"/>
    </source>
</evidence>
<comment type="caution">
    <text evidence="4">The sequence shown here is derived from an EMBL/GenBank/DDBJ whole genome shotgun (WGS) entry which is preliminary data.</text>
</comment>
<dbReference type="InterPro" id="IPR000639">
    <property type="entry name" value="Epox_hydrolase-like"/>
</dbReference>
<comment type="similarity">
    <text evidence="2">Belongs to the AB hydrolase superfamily. Epoxide hydrolase family.</text>
</comment>
<sequence>MSMSVNGTAYKKLKTSRGFTYNYYRVIGQPGKPTLVFLHGFPSTSIDWRHQVSFFQAQGYGLVVPDMLGYGGTDKPSDPMAYVASGHTSDIIDILDAEKVEKSILIGHDWGSRVVSRLADAHPDRFIGYAFIAVGYLAPPVAPHDPDAIAAVFKKSIGREGFGYWEFFAEEDAASLVEKYPESFFNLLFPNPPSLWIEHLAPTGASRKWVEADRRSALPEFFTEQEKDERIKTLLQGGFTGPFNWYRVFTQSLEYVDCQGIPEDRKSTTKPVLYIGCSQDYVCVPALMRVALGTFAKGPLTVEEFDASHWVMLSHAEQVNRTLSDWIKGLDA</sequence>
<evidence type="ECO:0000313" key="4">
    <source>
        <dbReference type="EMBL" id="KAI0298758.1"/>
    </source>
</evidence>
<dbReference type="Proteomes" id="UP001203297">
    <property type="component" value="Unassembled WGS sequence"/>
</dbReference>
<organism evidence="4 5">
    <name type="scientific">Multifurca ochricompacta</name>
    <dbReference type="NCBI Taxonomy" id="376703"/>
    <lineage>
        <taxon>Eukaryota</taxon>
        <taxon>Fungi</taxon>
        <taxon>Dikarya</taxon>
        <taxon>Basidiomycota</taxon>
        <taxon>Agaricomycotina</taxon>
        <taxon>Agaricomycetes</taxon>
        <taxon>Russulales</taxon>
        <taxon>Russulaceae</taxon>
        <taxon>Multifurca</taxon>
    </lineage>
</organism>
<keyword evidence="1" id="KW-0378">Hydrolase</keyword>
<gene>
    <name evidence="4" type="ORF">B0F90DRAFT_1810797</name>
</gene>
<dbReference type="InterPro" id="IPR029058">
    <property type="entry name" value="AB_hydrolase_fold"/>
</dbReference>
<dbReference type="InterPro" id="IPR000073">
    <property type="entry name" value="AB_hydrolase_1"/>
</dbReference>
<protein>
    <submittedName>
        <fullName evidence="4">Alpha/beta-hydrolase</fullName>
    </submittedName>
</protein>
<keyword evidence="5" id="KW-1185">Reference proteome</keyword>
<name>A0AAD4M1L3_9AGAM</name>
<feature type="domain" description="AB hydrolase-1" evidence="3">
    <location>
        <begin position="33"/>
        <end position="315"/>
    </location>
</feature>
<evidence type="ECO:0000256" key="2">
    <source>
        <dbReference type="ARBA" id="ARBA00038334"/>
    </source>
</evidence>
<reference evidence="4" key="1">
    <citation type="journal article" date="2022" name="New Phytol.">
        <title>Evolutionary transition to the ectomycorrhizal habit in the genomes of a hyperdiverse lineage of mushroom-forming fungi.</title>
        <authorList>
            <person name="Looney B."/>
            <person name="Miyauchi S."/>
            <person name="Morin E."/>
            <person name="Drula E."/>
            <person name="Courty P.E."/>
            <person name="Kohler A."/>
            <person name="Kuo A."/>
            <person name="LaButti K."/>
            <person name="Pangilinan J."/>
            <person name="Lipzen A."/>
            <person name="Riley R."/>
            <person name="Andreopoulos W."/>
            <person name="He G."/>
            <person name="Johnson J."/>
            <person name="Nolan M."/>
            <person name="Tritt A."/>
            <person name="Barry K.W."/>
            <person name="Grigoriev I.V."/>
            <person name="Nagy L.G."/>
            <person name="Hibbett D."/>
            <person name="Henrissat B."/>
            <person name="Matheny P.B."/>
            <person name="Labbe J."/>
            <person name="Martin F.M."/>
        </authorList>
    </citation>
    <scope>NUCLEOTIDE SEQUENCE</scope>
    <source>
        <strain evidence="4">BPL690</strain>
    </source>
</reference>
<dbReference type="Gene3D" id="3.40.50.1820">
    <property type="entry name" value="alpha/beta hydrolase"/>
    <property type="match status" value="1"/>
</dbReference>
<evidence type="ECO:0000313" key="5">
    <source>
        <dbReference type="Proteomes" id="UP001203297"/>
    </source>
</evidence>
<proteinExistence type="inferred from homology"/>
<dbReference type="EMBL" id="WTXG01000026">
    <property type="protein sequence ID" value="KAI0298758.1"/>
    <property type="molecule type" value="Genomic_DNA"/>
</dbReference>
<dbReference type="PRINTS" id="PR00412">
    <property type="entry name" value="EPOXHYDRLASE"/>
</dbReference>
<dbReference type="Pfam" id="PF00561">
    <property type="entry name" value="Abhydrolase_1"/>
    <property type="match status" value="1"/>
</dbReference>
<dbReference type="SUPFAM" id="SSF53474">
    <property type="entry name" value="alpha/beta-Hydrolases"/>
    <property type="match status" value="1"/>
</dbReference>
<dbReference type="AlphaFoldDB" id="A0AAD4M1L3"/>
<evidence type="ECO:0000256" key="1">
    <source>
        <dbReference type="ARBA" id="ARBA00022801"/>
    </source>
</evidence>
<dbReference type="GO" id="GO:0016787">
    <property type="term" value="F:hydrolase activity"/>
    <property type="evidence" value="ECO:0007669"/>
    <property type="project" value="UniProtKB-KW"/>
</dbReference>
<dbReference type="PANTHER" id="PTHR43329">
    <property type="entry name" value="EPOXIDE HYDROLASE"/>
    <property type="match status" value="1"/>
</dbReference>